<name>A0A1H6AP60_9BACT</name>
<evidence type="ECO:0000313" key="1">
    <source>
        <dbReference type="EMBL" id="SEG49980.1"/>
    </source>
</evidence>
<sequence length="535" mass="58305">MPGMAHHHHKEEAVGAEKLGDVHFPVSCAAAQQQAFNRGIALLHSFGYTNAEAQYRAIAKADPTCAMAHWGIAMTQYHALWSRPDAAELKTGAEEMAQARELAAAHPVTPREQEYIAALSDFYEQAPQDYIQGIDAYTAKMAKLHADFPNDIEGAAFYALALLADVAPNDTSLAKEHRALAVLLPLFKQYPEHPGLAHYIIHTCDTPSLAQDGLEAAKVYARIAPSSPHALHMPGHIFARLGLWQEDIDSNLASVRASEMDDHMHIPGIAHQMHADEFLIYAYLQTGQDEKAHVLTTRMAPLGARMAAMPMMDDMKDDGAFFANELNVIYLMEMHDWKALSNVQAQPNSPPEQSFEIPWGRGVAAGHLKNAAIADQAIVDYEKFEKAVKATGDTYFVSIVLTQHDELLGWQAYAHGNTDAALASMRAAATQQDKLGQAEVDIPADEMVGDLLVLLGRKEEALAAYKLALHYSPNRLNTLLDAGEMAEALGRKAEAASFYAQAAHNTSGSATRRADVAHAVAFSKANPIDTKASMQ</sequence>
<gene>
    <name evidence="1" type="ORF">SAMN05421819_3265</name>
</gene>
<reference evidence="1 2" key="1">
    <citation type="submission" date="2016-10" db="EMBL/GenBank/DDBJ databases">
        <authorList>
            <person name="de Groot N.N."/>
        </authorList>
    </citation>
    <scope>NUCLEOTIDE SEQUENCE [LARGE SCALE GENOMIC DNA]</scope>
    <source>
        <strain evidence="1 2">DSM 22489</strain>
    </source>
</reference>
<dbReference type="AlphaFoldDB" id="A0A1H6AP60"/>
<keyword evidence="2" id="KW-1185">Reference proteome</keyword>
<dbReference type="EMBL" id="FNVA01000005">
    <property type="protein sequence ID" value="SEG49980.1"/>
    <property type="molecule type" value="Genomic_DNA"/>
</dbReference>
<dbReference type="Gene3D" id="1.25.40.10">
    <property type="entry name" value="Tetratricopeptide repeat domain"/>
    <property type="match status" value="1"/>
</dbReference>
<accession>A0A1H6AP60</accession>
<dbReference type="PANTHER" id="PTHR45588">
    <property type="entry name" value="TPR DOMAIN-CONTAINING PROTEIN"/>
    <property type="match status" value="1"/>
</dbReference>
<dbReference type="RefSeq" id="WP_235011644.1">
    <property type="nucleotide sequence ID" value="NZ_FNVA01000005.1"/>
</dbReference>
<evidence type="ECO:0000313" key="2">
    <source>
        <dbReference type="Proteomes" id="UP000236728"/>
    </source>
</evidence>
<proteinExistence type="predicted"/>
<dbReference type="PANTHER" id="PTHR45588:SF1">
    <property type="entry name" value="WW DOMAIN-CONTAINING PROTEIN"/>
    <property type="match status" value="1"/>
</dbReference>
<protein>
    <submittedName>
        <fullName evidence="1">Uncharacterized protein</fullName>
    </submittedName>
</protein>
<dbReference type="Proteomes" id="UP000236728">
    <property type="component" value="Unassembled WGS sequence"/>
</dbReference>
<organism evidence="1 2">
    <name type="scientific">Bryocella elongata</name>
    <dbReference type="NCBI Taxonomy" id="863522"/>
    <lineage>
        <taxon>Bacteria</taxon>
        <taxon>Pseudomonadati</taxon>
        <taxon>Acidobacteriota</taxon>
        <taxon>Terriglobia</taxon>
        <taxon>Terriglobales</taxon>
        <taxon>Acidobacteriaceae</taxon>
        <taxon>Bryocella</taxon>
    </lineage>
</organism>
<dbReference type="SUPFAM" id="SSF48452">
    <property type="entry name" value="TPR-like"/>
    <property type="match status" value="1"/>
</dbReference>
<dbReference type="InterPro" id="IPR011990">
    <property type="entry name" value="TPR-like_helical_dom_sf"/>
</dbReference>